<proteinExistence type="predicted"/>
<organism evidence="2 3">
    <name type="scientific">Kipferlia bialata</name>
    <dbReference type="NCBI Taxonomy" id="797122"/>
    <lineage>
        <taxon>Eukaryota</taxon>
        <taxon>Metamonada</taxon>
        <taxon>Carpediemonas-like organisms</taxon>
        <taxon>Kipferlia</taxon>
    </lineage>
</organism>
<dbReference type="AlphaFoldDB" id="A0A9K3GNG6"/>
<sequence length="131" mass="14495">MLSESGSVSPSSPGPRGKRGTHGIERPDRQTEELDEGRGDVYILDMDIPCTEPSTTMSSKRSMYVLYQVKWSSTSTFTSKAHSDLYIGVIPVRGVQVDKMDFAIEHQCKVAVPEAFKDFNPDTARLAVSPR</sequence>
<evidence type="ECO:0000313" key="3">
    <source>
        <dbReference type="Proteomes" id="UP000265618"/>
    </source>
</evidence>
<feature type="region of interest" description="Disordered" evidence="1">
    <location>
        <begin position="1"/>
        <end position="39"/>
    </location>
</feature>
<comment type="caution">
    <text evidence="2">The sequence shown here is derived from an EMBL/GenBank/DDBJ whole genome shotgun (WGS) entry which is preliminary data.</text>
</comment>
<evidence type="ECO:0000313" key="2">
    <source>
        <dbReference type="EMBL" id="GIQ89233.1"/>
    </source>
</evidence>
<keyword evidence="3" id="KW-1185">Reference proteome</keyword>
<evidence type="ECO:0000256" key="1">
    <source>
        <dbReference type="SAM" id="MobiDB-lite"/>
    </source>
</evidence>
<dbReference type="Proteomes" id="UP000265618">
    <property type="component" value="Unassembled WGS sequence"/>
</dbReference>
<protein>
    <submittedName>
        <fullName evidence="2">Uncharacterized protein</fullName>
    </submittedName>
</protein>
<name>A0A9K3GNG6_9EUKA</name>
<reference evidence="2 3" key="1">
    <citation type="journal article" date="2018" name="PLoS ONE">
        <title>The draft genome of Kipferlia bialata reveals reductive genome evolution in fornicate parasites.</title>
        <authorList>
            <person name="Tanifuji G."/>
            <person name="Takabayashi S."/>
            <person name="Kume K."/>
            <person name="Takagi M."/>
            <person name="Nakayama T."/>
            <person name="Kamikawa R."/>
            <person name="Inagaki Y."/>
            <person name="Hashimoto T."/>
        </authorList>
    </citation>
    <scope>NUCLEOTIDE SEQUENCE [LARGE SCALE GENOMIC DNA]</scope>
    <source>
        <strain evidence="2">NY0173</strain>
    </source>
</reference>
<feature type="compositionally biased region" description="Basic and acidic residues" evidence="1">
    <location>
        <begin position="22"/>
        <end position="39"/>
    </location>
</feature>
<accession>A0A9K3GNG6</accession>
<feature type="compositionally biased region" description="Low complexity" evidence="1">
    <location>
        <begin position="1"/>
        <end position="15"/>
    </location>
</feature>
<gene>
    <name evidence="2" type="ORF">KIPB_011653</name>
</gene>
<dbReference type="EMBL" id="BDIP01004828">
    <property type="protein sequence ID" value="GIQ89233.1"/>
    <property type="molecule type" value="Genomic_DNA"/>
</dbReference>
<feature type="non-terminal residue" evidence="2">
    <location>
        <position position="131"/>
    </location>
</feature>